<organism evidence="1 2">
    <name type="scientific">Rotaria sordida</name>
    <dbReference type="NCBI Taxonomy" id="392033"/>
    <lineage>
        <taxon>Eukaryota</taxon>
        <taxon>Metazoa</taxon>
        <taxon>Spiralia</taxon>
        <taxon>Gnathifera</taxon>
        <taxon>Rotifera</taxon>
        <taxon>Eurotatoria</taxon>
        <taxon>Bdelloidea</taxon>
        <taxon>Philodinida</taxon>
        <taxon>Philodinidae</taxon>
        <taxon>Rotaria</taxon>
    </lineage>
</organism>
<accession>A0A815XDQ5</accession>
<evidence type="ECO:0000313" key="2">
    <source>
        <dbReference type="Proteomes" id="UP000663889"/>
    </source>
</evidence>
<gene>
    <name evidence="1" type="ORF">SEV965_LOCUS38941</name>
</gene>
<sequence>MAQWKDHGH</sequence>
<dbReference type="Proteomes" id="UP000663889">
    <property type="component" value="Unassembled WGS sequence"/>
</dbReference>
<proteinExistence type="predicted"/>
<evidence type="ECO:0000313" key="1">
    <source>
        <dbReference type="EMBL" id="CAF1556228.1"/>
    </source>
</evidence>
<protein>
    <submittedName>
        <fullName evidence="1">Uncharacterized protein</fullName>
    </submittedName>
</protein>
<feature type="non-terminal residue" evidence="1">
    <location>
        <position position="9"/>
    </location>
</feature>
<comment type="caution">
    <text evidence="1">The sequence shown here is derived from an EMBL/GenBank/DDBJ whole genome shotgun (WGS) entry which is preliminary data.</text>
</comment>
<name>A0A815XDQ5_9BILA</name>
<dbReference type="EMBL" id="CAJNOU010011204">
    <property type="protein sequence ID" value="CAF1556228.1"/>
    <property type="molecule type" value="Genomic_DNA"/>
</dbReference>
<reference evidence="1" key="1">
    <citation type="submission" date="2021-02" db="EMBL/GenBank/DDBJ databases">
        <authorList>
            <person name="Nowell W R."/>
        </authorList>
    </citation>
    <scope>NUCLEOTIDE SEQUENCE</scope>
</reference>